<comment type="caution">
    <text evidence="1">The sequence shown here is derived from an EMBL/GenBank/DDBJ whole genome shotgun (WGS) entry which is preliminary data.</text>
</comment>
<protein>
    <submittedName>
        <fullName evidence="1">Uncharacterized protein</fullName>
    </submittedName>
</protein>
<keyword evidence="2" id="KW-1185">Reference proteome</keyword>
<evidence type="ECO:0000313" key="1">
    <source>
        <dbReference type="EMBL" id="PXF41590.1"/>
    </source>
</evidence>
<proteinExistence type="predicted"/>
<accession>A0A2V3IKD8</accession>
<evidence type="ECO:0000313" key="2">
    <source>
        <dbReference type="Proteomes" id="UP000247409"/>
    </source>
</evidence>
<dbReference type="Proteomes" id="UP000247409">
    <property type="component" value="Unassembled WGS sequence"/>
</dbReference>
<dbReference type="AlphaFoldDB" id="A0A2V3IKD8"/>
<sequence>MLIGYVALFYFHPSSKTFNKMLLSFTPRLWLSNLVGGLVLIVIARCKVDTDEAGDANNDKRKRILASRSQHLLDNRIVSFWSRILYTIHLLHLNFVRAVTWVGPNVTDANFPHAVVLVKGLMLYACTVAFSAPVTAVEQIFLELRSYVKSKVGKTSEKPAKRTYDPASVLLL</sequence>
<gene>
    <name evidence="1" type="ORF">BWQ96_08677</name>
</gene>
<dbReference type="EMBL" id="NBIV01000207">
    <property type="protein sequence ID" value="PXF41590.1"/>
    <property type="molecule type" value="Genomic_DNA"/>
</dbReference>
<reference evidence="1 2" key="1">
    <citation type="journal article" date="2018" name="Mol. Biol. Evol.">
        <title>Analysis of the draft genome of the red seaweed Gracilariopsis chorda provides insights into genome size evolution in Rhodophyta.</title>
        <authorList>
            <person name="Lee J."/>
            <person name="Yang E.C."/>
            <person name="Graf L."/>
            <person name="Yang J.H."/>
            <person name="Qiu H."/>
            <person name="Zel Zion U."/>
            <person name="Chan C.X."/>
            <person name="Stephens T.G."/>
            <person name="Weber A.P.M."/>
            <person name="Boo G.H."/>
            <person name="Boo S.M."/>
            <person name="Kim K.M."/>
            <person name="Shin Y."/>
            <person name="Jung M."/>
            <person name="Lee S.J."/>
            <person name="Yim H.S."/>
            <person name="Lee J.H."/>
            <person name="Bhattacharya D."/>
            <person name="Yoon H.S."/>
        </authorList>
    </citation>
    <scope>NUCLEOTIDE SEQUENCE [LARGE SCALE GENOMIC DNA]</scope>
    <source>
        <strain evidence="1 2">SKKU-2015</strain>
        <tissue evidence="1">Whole body</tissue>
    </source>
</reference>
<organism evidence="1 2">
    <name type="scientific">Gracilariopsis chorda</name>
    <dbReference type="NCBI Taxonomy" id="448386"/>
    <lineage>
        <taxon>Eukaryota</taxon>
        <taxon>Rhodophyta</taxon>
        <taxon>Florideophyceae</taxon>
        <taxon>Rhodymeniophycidae</taxon>
        <taxon>Gracilariales</taxon>
        <taxon>Gracilariaceae</taxon>
        <taxon>Gracilariopsis</taxon>
    </lineage>
</organism>
<name>A0A2V3IKD8_9FLOR</name>